<reference evidence="3 4" key="1">
    <citation type="submission" date="2020-03" db="EMBL/GenBank/DDBJ databases">
        <title>WGS of the type strain of Planosporangium spp.</title>
        <authorList>
            <person name="Thawai C."/>
        </authorList>
    </citation>
    <scope>NUCLEOTIDE SEQUENCE [LARGE SCALE GENOMIC DNA]</scope>
    <source>
        <strain evidence="3 4">TBRC 5610</strain>
    </source>
</reference>
<evidence type="ECO:0000313" key="3">
    <source>
        <dbReference type="EMBL" id="NJC69809.1"/>
    </source>
</evidence>
<accession>A0ABX0XUV6</accession>
<sequence>MSLSGPLGVLRRLRRGAARLRGLVLIAMLAAIAVTATTVWLAGRGAGTAARDTTSGSVVRVGVADGASIPDYAQRSRAELAALVAGGHTGETVALVTFGAYLAPDQLPPVLAGVALSQVYARVPASNLQTQIVRLDAFRVPADVTAGMDRIAAKKNAEAADYARLVAGLGTTDSERDLRAVYTSGQHIATVEAAAYRAHCACVYAAVVRAAPAALDQLAHRDGVRVVDPAPEVQQLDRAVFLPPLPEQRELAVPPDNSGQPAASPSG</sequence>
<keyword evidence="2" id="KW-0812">Transmembrane</keyword>
<name>A0ABX0XUV6_9ACTN</name>
<organism evidence="3 4">
    <name type="scientific">Planosporangium thailandense</name>
    <dbReference type="NCBI Taxonomy" id="765197"/>
    <lineage>
        <taxon>Bacteria</taxon>
        <taxon>Bacillati</taxon>
        <taxon>Actinomycetota</taxon>
        <taxon>Actinomycetes</taxon>
        <taxon>Micromonosporales</taxon>
        <taxon>Micromonosporaceae</taxon>
        <taxon>Planosporangium</taxon>
    </lineage>
</organism>
<dbReference type="EMBL" id="JAATVY010000004">
    <property type="protein sequence ID" value="NJC69809.1"/>
    <property type="molecule type" value="Genomic_DNA"/>
</dbReference>
<keyword evidence="4" id="KW-1185">Reference proteome</keyword>
<keyword evidence="2" id="KW-0472">Membrane</keyword>
<evidence type="ECO:0008006" key="5">
    <source>
        <dbReference type="Google" id="ProtNLM"/>
    </source>
</evidence>
<proteinExistence type="predicted"/>
<feature type="transmembrane region" description="Helical" evidence="2">
    <location>
        <begin position="20"/>
        <end position="43"/>
    </location>
</feature>
<evidence type="ECO:0000313" key="4">
    <source>
        <dbReference type="Proteomes" id="UP000722989"/>
    </source>
</evidence>
<evidence type="ECO:0000256" key="2">
    <source>
        <dbReference type="SAM" id="Phobius"/>
    </source>
</evidence>
<gene>
    <name evidence="3" type="ORF">HC031_08755</name>
</gene>
<dbReference type="RefSeq" id="WP_167924688.1">
    <property type="nucleotide sequence ID" value="NZ_JAATVY010000004.1"/>
</dbReference>
<dbReference type="Proteomes" id="UP000722989">
    <property type="component" value="Unassembled WGS sequence"/>
</dbReference>
<evidence type="ECO:0000256" key="1">
    <source>
        <dbReference type="SAM" id="MobiDB-lite"/>
    </source>
</evidence>
<protein>
    <recommendedName>
        <fullName evidence="5">Secreted protein</fullName>
    </recommendedName>
</protein>
<comment type="caution">
    <text evidence="3">The sequence shown here is derived from an EMBL/GenBank/DDBJ whole genome shotgun (WGS) entry which is preliminary data.</text>
</comment>
<feature type="region of interest" description="Disordered" evidence="1">
    <location>
        <begin position="246"/>
        <end position="267"/>
    </location>
</feature>
<keyword evidence="2" id="KW-1133">Transmembrane helix</keyword>
<feature type="compositionally biased region" description="Polar residues" evidence="1">
    <location>
        <begin position="257"/>
        <end position="267"/>
    </location>
</feature>